<dbReference type="EMBL" id="JAENIK010000012">
    <property type="protein sequence ID" value="MBK1817135.1"/>
    <property type="molecule type" value="Genomic_DNA"/>
</dbReference>
<sequence length="392" mass="43757">MRLVVFDSHPVQYRVPIWQTMEKLSPSSVHVVYASDCSVRGHMDGGFGRMVAWDDPMLEDYENTILNCEKGKPLSGWGSLTGAGVKEVLDRLQPDVVLLTGLNYRYDLVACVTARLRGIPVWLRCETQDQAVNRSDSKKLARYFIYRNIYRLIDKFFYIGNLNRQHYEDHAVRDAQLFPARYGTVDRFASLDSSTKSRLRKSQRDAAGVSDGTFVVGFSGKFIPKKNPDLLFSMLDHLDETLRARVALYFLGSGEMEADLRELAESARSRYGVATYFAGFANQSELPGHYLAMDLLVLPSRRSGETWGLVANEAMQAGCAVVVSNAVGSGADFNALERFEIFDEGNATQLADRIAKLSVYPRSFDWADEELKGYSITATASALLAEMGKLDG</sequence>
<dbReference type="GO" id="GO:0016758">
    <property type="term" value="F:hexosyltransferase activity"/>
    <property type="evidence" value="ECO:0007669"/>
    <property type="project" value="TreeGrafter"/>
</dbReference>
<dbReference type="PANTHER" id="PTHR45947:SF3">
    <property type="entry name" value="SULFOQUINOVOSYL TRANSFERASE SQD2"/>
    <property type="match status" value="1"/>
</dbReference>
<dbReference type="AlphaFoldDB" id="A0A934R8F4"/>
<name>A0A934R8F4_9BACT</name>
<comment type="caution">
    <text evidence="2">The sequence shown here is derived from an EMBL/GenBank/DDBJ whole genome shotgun (WGS) entry which is preliminary data.</text>
</comment>
<accession>A0A934R8F4</accession>
<dbReference type="PANTHER" id="PTHR45947">
    <property type="entry name" value="SULFOQUINOVOSYL TRANSFERASE SQD2"/>
    <property type="match status" value="1"/>
</dbReference>
<evidence type="ECO:0000313" key="2">
    <source>
        <dbReference type="EMBL" id="MBK1817135.1"/>
    </source>
</evidence>
<gene>
    <name evidence="2" type="ORF">JIN84_16060</name>
</gene>
<dbReference type="RefSeq" id="WP_200352089.1">
    <property type="nucleotide sequence ID" value="NZ_BAABHZ010000001.1"/>
</dbReference>
<feature type="domain" description="Glycosyl transferase family 1" evidence="1">
    <location>
        <begin position="202"/>
        <end position="357"/>
    </location>
</feature>
<reference evidence="2" key="1">
    <citation type="submission" date="2021-01" db="EMBL/GenBank/DDBJ databases">
        <title>Modified the classification status of verrucomicrobia.</title>
        <authorList>
            <person name="Feng X."/>
        </authorList>
    </citation>
    <scope>NUCLEOTIDE SEQUENCE</scope>
    <source>
        <strain evidence="2">JCM 18052</strain>
    </source>
</reference>
<dbReference type="SUPFAM" id="SSF53756">
    <property type="entry name" value="UDP-Glycosyltransferase/glycogen phosphorylase"/>
    <property type="match status" value="1"/>
</dbReference>
<dbReference type="InterPro" id="IPR050194">
    <property type="entry name" value="Glycosyltransferase_grp1"/>
</dbReference>
<dbReference type="CDD" id="cd03801">
    <property type="entry name" value="GT4_PimA-like"/>
    <property type="match status" value="1"/>
</dbReference>
<evidence type="ECO:0000259" key="1">
    <source>
        <dbReference type="Pfam" id="PF00534"/>
    </source>
</evidence>
<keyword evidence="3" id="KW-1185">Reference proteome</keyword>
<proteinExistence type="predicted"/>
<protein>
    <submittedName>
        <fullName evidence="2">Glycosyltransferase</fullName>
    </submittedName>
</protein>
<dbReference type="Gene3D" id="3.40.50.2000">
    <property type="entry name" value="Glycogen Phosphorylase B"/>
    <property type="match status" value="2"/>
</dbReference>
<organism evidence="2 3">
    <name type="scientific">Luteolibacter yonseiensis</name>
    <dbReference type="NCBI Taxonomy" id="1144680"/>
    <lineage>
        <taxon>Bacteria</taxon>
        <taxon>Pseudomonadati</taxon>
        <taxon>Verrucomicrobiota</taxon>
        <taxon>Verrucomicrobiia</taxon>
        <taxon>Verrucomicrobiales</taxon>
        <taxon>Verrucomicrobiaceae</taxon>
        <taxon>Luteolibacter</taxon>
    </lineage>
</organism>
<dbReference type="Proteomes" id="UP000600139">
    <property type="component" value="Unassembled WGS sequence"/>
</dbReference>
<dbReference type="Pfam" id="PF00534">
    <property type="entry name" value="Glycos_transf_1"/>
    <property type="match status" value="1"/>
</dbReference>
<dbReference type="InterPro" id="IPR001296">
    <property type="entry name" value="Glyco_trans_1"/>
</dbReference>
<evidence type="ECO:0000313" key="3">
    <source>
        <dbReference type="Proteomes" id="UP000600139"/>
    </source>
</evidence>